<feature type="domain" description="RNA polymerase sigma-70 region 2" evidence="2">
    <location>
        <begin position="13"/>
        <end position="76"/>
    </location>
</feature>
<dbReference type="Pfam" id="PF08281">
    <property type="entry name" value="Sigma70_r4_2"/>
    <property type="match status" value="1"/>
</dbReference>
<dbReference type="InterPro" id="IPR013324">
    <property type="entry name" value="RNA_pol_sigma_r3/r4-like"/>
</dbReference>
<dbReference type="EMBL" id="CP017147">
    <property type="protein sequence ID" value="AOO82564.1"/>
    <property type="molecule type" value="Genomic_DNA"/>
</dbReference>
<accession>A0A1D7U5D1</accession>
<keyword evidence="5" id="KW-1185">Reference proteome</keyword>
<dbReference type="PANTHER" id="PTHR30173">
    <property type="entry name" value="SIGMA 19 FACTOR"/>
    <property type="match status" value="1"/>
</dbReference>
<dbReference type="PANTHER" id="PTHR30173:SF36">
    <property type="entry name" value="ECF RNA POLYMERASE SIGMA FACTOR SIGJ"/>
    <property type="match status" value="1"/>
</dbReference>
<gene>
    <name evidence="4" type="ORF">BHK69_20850</name>
</gene>
<dbReference type="InterPro" id="IPR007627">
    <property type="entry name" value="RNA_pol_sigma70_r2"/>
</dbReference>
<dbReference type="AlphaFoldDB" id="A0A1D7U5D1"/>
<dbReference type="STRING" id="1526658.BHK69_20850"/>
<evidence type="ECO:0000256" key="1">
    <source>
        <dbReference type="ARBA" id="ARBA00011344"/>
    </source>
</evidence>
<organism evidence="4 5">
    <name type="scientific">Bosea vaviloviae</name>
    <dbReference type="NCBI Taxonomy" id="1526658"/>
    <lineage>
        <taxon>Bacteria</taxon>
        <taxon>Pseudomonadati</taxon>
        <taxon>Pseudomonadota</taxon>
        <taxon>Alphaproteobacteria</taxon>
        <taxon>Hyphomicrobiales</taxon>
        <taxon>Boseaceae</taxon>
        <taxon>Bosea</taxon>
    </lineage>
</organism>
<dbReference type="Gene3D" id="1.10.10.10">
    <property type="entry name" value="Winged helix-like DNA-binding domain superfamily/Winged helix DNA-binding domain"/>
    <property type="match status" value="1"/>
</dbReference>
<dbReference type="Pfam" id="PF04542">
    <property type="entry name" value="Sigma70_r2"/>
    <property type="match status" value="1"/>
</dbReference>
<dbReference type="GO" id="GO:0003677">
    <property type="term" value="F:DNA binding"/>
    <property type="evidence" value="ECO:0007669"/>
    <property type="project" value="InterPro"/>
</dbReference>
<dbReference type="NCBIfam" id="NF007214">
    <property type="entry name" value="PRK09636.1"/>
    <property type="match status" value="1"/>
</dbReference>
<proteinExistence type="predicted"/>
<dbReference type="KEGG" id="bvv:BHK69_20850"/>
<evidence type="ECO:0000313" key="4">
    <source>
        <dbReference type="EMBL" id="AOO82564.1"/>
    </source>
</evidence>
<evidence type="ECO:0000259" key="3">
    <source>
        <dbReference type="Pfam" id="PF08281"/>
    </source>
</evidence>
<dbReference type="Proteomes" id="UP000094969">
    <property type="component" value="Chromosome"/>
</dbReference>
<dbReference type="InterPro" id="IPR052704">
    <property type="entry name" value="ECF_Sigma-70_Domain"/>
</dbReference>
<dbReference type="SUPFAM" id="SSF54427">
    <property type="entry name" value="NTF2-like"/>
    <property type="match status" value="1"/>
</dbReference>
<sequence>MTARPDSASSNAFEQHRSFLTRLAYRMLGSVSDAEDVVQDAWLRWHEAEHEDIINPRAYLARVVTRLCLDQMKSARSRREFYVGTWLPEPIVESLGGSEPVDDELDAPIALMLALERLSPLERAAFLLHDIFDIGFAEIARMLERSEAACRQLATRARQHVRLDLPPRNSVSREEAARYAEAFFKASHQSDPTLLQQLLARDVVLHSDGGGKVSASINQVFGFDKVARFFAGIAQKVARLGRSTTRYEPVLINGLPGYVSLERGETLQATALDIRDGLIHAIYVIRNPDKLRHVSPPDGPDHVSL</sequence>
<dbReference type="GO" id="GO:0006352">
    <property type="term" value="P:DNA-templated transcription initiation"/>
    <property type="evidence" value="ECO:0007669"/>
    <property type="project" value="InterPro"/>
</dbReference>
<dbReference type="SUPFAM" id="SSF88946">
    <property type="entry name" value="Sigma2 domain of RNA polymerase sigma factors"/>
    <property type="match status" value="1"/>
</dbReference>
<dbReference type="GO" id="GO:0016987">
    <property type="term" value="F:sigma factor activity"/>
    <property type="evidence" value="ECO:0007669"/>
    <property type="project" value="InterPro"/>
</dbReference>
<dbReference type="Gene3D" id="1.10.1740.10">
    <property type="match status" value="1"/>
</dbReference>
<dbReference type="InterPro" id="IPR013325">
    <property type="entry name" value="RNA_pol_sigma_r2"/>
</dbReference>
<name>A0A1D7U5D1_9HYPH</name>
<evidence type="ECO:0000313" key="5">
    <source>
        <dbReference type="Proteomes" id="UP000094969"/>
    </source>
</evidence>
<dbReference type="OrthoDB" id="9794372at2"/>
<dbReference type="InterPro" id="IPR032710">
    <property type="entry name" value="NTF2-like_dom_sf"/>
</dbReference>
<reference evidence="4 5" key="1">
    <citation type="journal article" date="2015" name="Antonie Van Leeuwenhoek">
        <title>Bosea vaviloviae sp. nov., a new species of slow-growing rhizobia isolated from nodules of the relict species Vavilovia formosa (Stev.) Fed.</title>
        <authorList>
            <person name="Safronova V.I."/>
            <person name="Kuznetsova I.G."/>
            <person name="Sazanova A.L."/>
            <person name="Kimeklis A.K."/>
            <person name="Belimov A.A."/>
            <person name="Andronov E.E."/>
            <person name="Pinaev A.G."/>
            <person name="Chizhevskaya E.P."/>
            <person name="Pukhaev A.R."/>
            <person name="Popov K.P."/>
            <person name="Willems A."/>
            <person name="Tikhonovich I.A."/>
        </authorList>
    </citation>
    <scope>NUCLEOTIDE SEQUENCE [LARGE SCALE GENOMIC DNA]</scope>
    <source>
        <strain evidence="4 5">Vaf18</strain>
    </source>
</reference>
<dbReference type="RefSeq" id="WP_069691770.1">
    <property type="nucleotide sequence ID" value="NZ_CP017147.1"/>
</dbReference>
<dbReference type="InterPro" id="IPR013249">
    <property type="entry name" value="RNA_pol_sigma70_r4_t2"/>
</dbReference>
<dbReference type="InterPro" id="IPR036388">
    <property type="entry name" value="WH-like_DNA-bd_sf"/>
</dbReference>
<protein>
    <submittedName>
        <fullName evidence="4">RNA polymerase sigma factor SigJ</fullName>
    </submittedName>
</protein>
<comment type="subunit">
    <text evidence="1">Interacts transiently with the RNA polymerase catalytic core formed by RpoA, RpoB, RpoC and RpoZ (2 alpha, 1 beta, 1 beta' and 1 omega subunit) to form the RNA polymerase holoenzyme that can initiate transcription.</text>
</comment>
<dbReference type="InterPro" id="IPR014284">
    <property type="entry name" value="RNA_pol_sigma-70_dom"/>
</dbReference>
<dbReference type="SUPFAM" id="SSF88659">
    <property type="entry name" value="Sigma3 and sigma4 domains of RNA polymerase sigma factors"/>
    <property type="match status" value="1"/>
</dbReference>
<evidence type="ECO:0000259" key="2">
    <source>
        <dbReference type="Pfam" id="PF04542"/>
    </source>
</evidence>
<feature type="domain" description="RNA polymerase sigma factor 70 region 4 type 2" evidence="3">
    <location>
        <begin position="110"/>
        <end position="160"/>
    </location>
</feature>
<dbReference type="NCBIfam" id="TIGR02937">
    <property type="entry name" value="sigma70-ECF"/>
    <property type="match status" value="1"/>
</dbReference>